<organism evidence="1 2">
    <name type="scientific">Cloacibacterium rupense</name>
    <dbReference type="NCBI Taxonomy" id="517423"/>
    <lineage>
        <taxon>Bacteria</taxon>
        <taxon>Pseudomonadati</taxon>
        <taxon>Bacteroidota</taxon>
        <taxon>Flavobacteriia</taxon>
        <taxon>Flavobacteriales</taxon>
        <taxon>Weeksellaceae</taxon>
    </lineage>
</organism>
<evidence type="ECO:0000313" key="2">
    <source>
        <dbReference type="Proteomes" id="UP000620064"/>
    </source>
</evidence>
<dbReference type="Proteomes" id="UP000620064">
    <property type="component" value="Unassembled WGS sequence"/>
</dbReference>
<dbReference type="EMBL" id="BMLV01000002">
    <property type="protein sequence ID" value="GGP02684.1"/>
    <property type="molecule type" value="Genomic_DNA"/>
</dbReference>
<comment type="caution">
    <text evidence="1">The sequence shown here is derived from an EMBL/GenBank/DDBJ whole genome shotgun (WGS) entry which is preliminary data.</text>
</comment>
<dbReference type="Gene3D" id="6.10.280.50">
    <property type="match status" value="1"/>
</dbReference>
<dbReference type="InterPro" id="IPR038444">
    <property type="entry name" value="DUF465_sf"/>
</dbReference>
<accession>A0ABQ2NI94</accession>
<sequence length="84" mass="10193">MKTPRSYRKFQFQQDKIKNLEEKSPRFKRIYTEFENLSDEIWDIETGDKDSVTDDFMLALQLQTNILEDEIDNWLSLKDEENVE</sequence>
<evidence type="ECO:0000313" key="1">
    <source>
        <dbReference type="EMBL" id="GGP02684.1"/>
    </source>
</evidence>
<protein>
    <submittedName>
        <fullName evidence="1">Uncharacterized protein</fullName>
    </submittedName>
</protein>
<keyword evidence="2" id="KW-1185">Reference proteome</keyword>
<dbReference type="RefSeq" id="WP_188616814.1">
    <property type="nucleotide sequence ID" value="NZ_BMLV01000002.1"/>
</dbReference>
<proteinExistence type="predicted"/>
<reference evidence="2" key="1">
    <citation type="journal article" date="2019" name="Int. J. Syst. Evol. Microbiol.">
        <title>The Global Catalogue of Microorganisms (GCM) 10K type strain sequencing project: providing services to taxonomists for standard genome sequencing and annotation.</title>
        <authorList>
            <consortium name="The Broad Institute Genomics Platform"/>
            <consortium name="The Broad Institute Genome Sequencing Center for Infectious Disease"/>
            <person name="Wu L."/>
            <person name="Ma J."/>
        </authorList>
    </citation>
    <scope>NUCLEOTIDE SEQUENCE [LARGE SCALE GENOMIC DNA]</scope>
    <source>
        <strain evidence="2">CGMCC 1.7656</strain>
    </source>
</reference>
<name>A0ABQ2NI94_9FLAO</name>
<gene>
    <name evidence="1" type="ORF">GCM10010992_08070</name>
</gene>